<evidence type="ECO:0000313" key="7">
    <source>
        <dbReference type="Proteomes" id="UP001595897"/>
    </source>
</evidence>
<evidence type="ECO:0000256" key="4">
    <source>
        <dbReference type="HAMAP-Rule" id="MF_01201"/>
    </source>
</evidence>
<dbReference type="SMART" id="SM01005">
    <property type="entry name" value="Ala_racemase_C"/>
    <property type="match status" value="1"/>
</dbReference>
<comment type="function">
    <text evidence="4">Catalyzes the interconversion of L-alanine and D-alanine. May also act on other amino acids.</text>
</comment>
<comment type="caution">
    <text evidence="6">The sequence shown here is derived from an EMBL/GenBank/DDBJ whole genome shotgun (WGS) entry which is preliminary data.</text>
</comment>
<dbReference type="EC" id="5.1.1.1" evidence="4"/>
<dbReference type="RefSeq" id="WP_382408591.1">
    <property type="nucleotide sequence ID" value="NZ_JBHSGU010000005.1"/>
</dbReference>
<comment type="catalytic activity">
    <reaction evidence="4">
        <text>L-alanine = D-alanine</text>
        <dbReference type="Rhea" id="RHEA:20249"/>
        <dbReference type="ChEBI" id="CHEBI:57416"/>
        <dbReference type="ChEBI" id="CHEBI:57972"/>
        <dbReference type="EC" id="5.1.1.1"/>
    </reaction>
</comment>
<dbReference type="GO" id="GO:0008784">
    <property type="term" value="F:alanine racemase activity"/>
    <property type="evidence" value="ECO:0007669"/>
    <property type="project" value="UniProtKB-EC"/>
</dbReference>
<dbReference type="Pfam" id="PF01168">
    <property type="entry name" value="Ala_racemase_N"/>
    <property type="match status" value="1"/>
</dbReference>
<evidence type="ECO:0000313" key="6">
    <source>
        <dbReference type="EMBL" id="MFC4700761.1"/>
    </source>
</evidence>
<evidence type="ECO:0000256" key="3">
    <source>
        <dbReference type="ARBA" id="ARBA00023235"/>
    </source>
</evidence>
<dbReference type="Gene3D" id="2.40.37.10">
    <property type="entry name" value="Lyase, Ornithine Decarboxylase, Chain A, domain 1"/>
    <property type="match status" value="1"/>
</dbReference>
<dbReference type="SUPFAM" id="SSF50621">
    <property type="entry name" value="Alanine racemase C-terminal domain-like"/>
    <property type="match status" value="1"/>
</dbReference>
<accession>A0ABV9LW54</accession>
<gene>
    <name evidence="6" type="primary">alr</name>
    <name evidence="6" type="ORF">ACFO4O_11370</name>
</gene>
<feature type="binding site" evidence="4">
    <location>
        <position position="137"/>
    </location>
    <ligand>
        <name>substrate</name>
    </ligand>
</feature>
<keyword evidence="7" id="KW-1185">Reference proteome</keyword>
<dbReference type="Pfam" id="PF00842">
    <property type="entry name" value="Ala_racemase_C"/>
    <property type="match status" value="1"/>
</dbReference>
<dbReference type="NCBIfam" id="TIGR00492">
    <property type="entry name" value="alr"/>
    <property type="match status" value="1"/>
</dbReference>
<comment type="pathway">
    <text evidence="4">Amino-acid biosynthesis; D-alanine biosynthesis; D-alanine from L-alanine: step 1/1.</text>
</comment>
<dbReference type="InterPro" id="IPR000821">
    <property type="entry name" value="Ala_racemase"/>
</dbReference>
<dbReference type="PANTHER" id="PTHR30511">
    <property type="entry name" value="ALANINE RACEMASE"/>
    <property type="match status" value="1"/>
</dbReference>
<dbReference type="InterPro" id="IPR001608">
    <property type="entry name" value="Ala_racemase_N"/>
</dbReference>
<organism evidence="6 7">
    <name type="scientific">Glaciecola siphonariae</name>
    <dbReference type="NCBI Taxonomy" id="521012"/>
    <lineage>
        <taxon>Bacteria</taxon>
        <taxon>Pseudomonadati</taxon>
        <taxon>Pseudomonadota</taxon>
        <taxon>Gammaproteobacteria</taxon>
        <taxon>Alteromonadales</taxon>
        <taxon>Alteromonadaceae</taxon>
        <taxon>Glaciecola</taxon>
    </lineage>
</organism>
<dbReference type="HAMAP" id="MF_01201">
    <property type="entry name" value="Ala_racemase"/>
    <property type="match status" value="1"/>
</dbReference>
<dbReference type="InterPro" id="IPR011079">
    <property type="entry name" value="Ala_racemase_C"/>
</dbReference>
<feature type="active site" description="Proton acceptor; specific for D-alanine" evidence="4">
    <location>
        <position position="34"/>
    </location>
</feature>
<evidence type="ECO:0000256" key="1">
    <source>
        <dbReference type="ARBA" id="ARBA00001933"/>
    </source>
</evidence>
<dbReference type="Gene3D" id="3.20.20.10">
    <property type="entry name" value="Alanine racemase"/>
    <property type="match status" value="1"/>
</dbReference>
<sequence>MRQSYASIDLSALMQNLRLLKGAAPHSDSLAVVKADAYGNGAVEIAKHIAPEVNMLAVAMLDEAIPLREAGINLPILVLQGPHQASELSATDAYNLHWMIHNKHQLEWLEQHQASKQNAIDNLGARLWLKFDTGMHRLGFDIDDFDTVLHNHRHLTNSSTVIATHLACADEQDRTHTDQQISRFLQGVKNAGMRLSVANSAGALAHASAQQDINRIGIALYGSSPFDTSHSTFGVNDSIGLKAVMTLTAKIIGLRTIPKGDTVGYGGTWTASKPSTIATVAIGYADGYPRHAPNGTPAICRGQRIKLVGRVSMDMLTFDVSELDDVALYDEVELWGKQLPINEIARFVGTIGYELMTRISARVPRRYTTK</sequence>
<dbReference type="PANTHER" id="PTHR30511:SF0">
    <property type="entry name" value="ALANINE RACEMASE, CATABOLIC-RELATED"/>
    <property type="match status" value="1"/>
</dbReference>
<dbReference type="EMBL" id="JBHSGU010000005">
    <property type="protein sequence ID" value="MFC4700761.1"/>
    <property type="molecule type" value="Genomic_DNA"/>
</dbReference>
<evidence type="ECO:0000259" key="5">
    <source>
        <dbReference type="SMART" id="SM01005"/>
    </source>
</evidence>
<comment type="similarity">
    <text evidence="4">Belongs to the alanine racemase family.</text>
</comment>
<dbReference type="InterPro" id="IPR020622">
    <property type="entry name" value="Ala_racemase_pyridoxalP-BS"/>
</dbReference>
<feature type="domain" description="Alanine racemase C-terminal" evidence="5">
    <location>
        <begin position="244"/>
        <end position="368"/>
    </location>
</feature>
<evidence type="ECO:0000256" key="2">
    <source>
        <dbReference type="ARBA" id="ARBA00022898"/>
    </source>
</evidence>
<dbReference type="InterPro" id="IPR029066">
    <property type="entry name" value="PLP-binding_barrel"/>
</dbReference>
<dbReference type="InterPro" id="IPR009006">
    <property type="entry name" value="Ala_racemase/Decarboxylase_C"/>
</dbReference>
<dbReference type="SUPFAM" id="SSF51419">
    <property type="entry name" value="PLP-binding barrel"/>
    <property type="match status" value="1"/>
</dbReference>
<reference evidence="7" key="1">
    <citation type="journal article" date="2019" name="Int. J. Syst. Evol. Microbiol.">
        <title>The Global Catalogue of Microorganisms (GCM) 10K type strain sequencing project: providing services to taxonomists for standard genome sequencing and annotation.</title>
        <authorList>
            <consortium name="The Broad Institute Genomics Platform"/>
            <consortium name="The Broad Institute Genome Sequencing Center for Infectious Disease"/>
            <person name="Wu L."/>
            <person name="Ma J."/>
        </authorList>
    </citation>
    <scope>NUCLEOTIDE SEQUENCE [LARGE SCALE GENOMIC DNA]</scope>
    <source>
        <strain evidence="7">KACC 12507</strain>
    </source>
</reference>
<keyword evidence="3 4" id="KW-0413">Isomerase</keyword>
<dbReference type="Proteomes" id="UP001595897">
    <property type="component" value="Unassembled WGS sequence"/>
</dbReference>
<dbReference type="PROSITE" id="PS00395">
    <property type="entry name" value="ALANINE_RACEMASE"/>
    <property type="match status" value="1"/>
</dbReference>
<feature type="binding site" evidence="4">
    <location>
        <position position="313"/>
    </location>
    <ligand>
        <name>substrate</name>
    </ligand>
</feature>
<name>A0ABV9LW54_9ALTE</name>
<keyword evidence="2 4" id="KW-0663">Pyridoxal phosphate</keyword>
<feature type="modified residue" description="N6-(pyridoxal phosphate)lysine" evidence="4">
    <location>
        <position position="34"/>
    </location>
</feature>
<feature type="active site" description="Proton acceptor; specific for L-alanine" evidence="4">
    <location>
        <position position="265"/>
    </location>
</feature>
<dbReference type="PRINTS" id="PR00992">
    <property type="entry name" value="ALARACEMASE"/>
</dbReference>
<proteinExistence type="inferred from homology"/>
<comment type="cofactor">
    <cofactor evidence="1 4">
        <name>pyridoxal 5'-phosphate</name>
        <dbReference type="ChEBI" id="CHEBI:597326"/>
    </cofactor>
</comment>
<protein>
    <recommendedName>
        <fullName evidence="4">Alanine racemase</fullName>
        <ecNumber evidence="4">5.1.1.1</ecNumber>
    </recommendedName>
</protein>